<dbReference type="Pfam" id="PF13592">
    <property type="entry name" value="HTH_33"/>
    <property type="match status" value="1"/>
</dbReference>
<comment type="caution">
    <text evidence="2">The sequence shown here is derived from an EMBL/GenBank/DDBJ whole genome shotgun (WGS) entry which is preliminary data.</text>
</comment>
<dbReference type="Proteomes" id="UP000777265">
    <property type="component" value="Unassembled WGS sequence"/>
</dbReference>
<evidence type="ECO:0000259" key="1">
    <source>
        <dbReference type="Pfam" id="PF13592"/>
    </source>
</evidence>
<dbReference type="EMBL" id="JAAYEE010000293">
    <property type="protein sequence ID" value="NLW36777.1"/>
    <property type="molecule type" value="Genomic_DNA"/>
</dbReference>
<evidence type="ECO:0000313" key="2">
    <source>
        <dbReference type="EMBL" id="NLW36777.1"/>
    </source>
</evidence>
<accession>A0A971M6E1</accession>
<dbReference type="SUPFAM" id="SSF46689">
    <property type="entry name" value="Homeodomain-like"/>
    <property type="match status" value="1"/>
</dbReference>
<dbReference type="AlphaFoldDB" id="A0A971M6E1"/>
<protein>
    <submittedName>
        <fullName evidence="2">Winged helix-turn-helix domain-containing protein</fullName>
    </submittedName>
</protein>
<organism evidence="2 3">
    <name type="scientific">Syntrophorhabdus aromaticivorans</name>
    <dbReference type="NCBI Taxonomy" id="328301"/>
    <lineage>
        <taxon>Bacteria</taxon>
        <taxon>Pseudomonadati</taxon>
        <taxon>Thermodesulfobacteriota</taxon>
        <taxon>Syntrophorhabdia</taxon>
        <taxon>Syntrophorhabdales</taxon>
        <taxon>Syntrophorhabdaceae</taxon>
        <taxon>Syntrophorhabdus</taxon>
    </lineage>
</organism>
<reference evidence="2" key="1">
    <citation type="journal article" date="2020" name="Biotechnol. Biofuels">
        <title>New insights from the biogas microbiome by comprehensive genome-resolved metagenomics of nearly 1600 species originating from multiple anaerobic digesters.</title>
        <authorList>
            <person name="Campanaro S."/>
            <person name="Treu L."/>
            <person name="Rodriguez-R L.M."/>
            <person name="Kovalovszki A."/>
            <person name="Ziels R.M."/>
            <person name="Maus I."/>
            <person name="Zhu X."/>
            <person name="Kougias P.G."/>
            <person name="Basile A."/>
            <person name="Luo G."/>
            <person name="Schluter A."/>
            <person name="Konstantinidis K.T."/>
            <person name="Angelidaki I."/>
        </authorList>
    </citation>
    <scope>NUCLEOTIDE SEQUENCE</scope>
    <source>
        <strain evidence="2">AS06rmzACSIP_7</strain>
    </source>
</reference>
<dbReference type="InterPro" id="IPR025959">
    <property type="entry name" value="Winged_HTH_dom"/>
</dbReference>
<dbReference type="InterPro" id="IPR009057">
    <property type="entry name" value="Homeodomain-like_sf"/>
</dbReference>
<feature type="domain" description="Winged helix-turn helix" evidence="1">
    <location>
        <begin position="111"/>
        <end position="161"/>
    </location>
</feature>
<evidence type="ECO:0000313" key="3">
    <source>
        <dbReference type="Proteomes" id="UP000777265"/>
    </source>
</evidence>
<proteinExistence type="predicted"/>
<reference evidence="2" key="2">
    <citation type="submission" date="2020-01" db="EMBL/GenBank/DDBJ databases">
        <authorList>
            <person name="Campanaro S."/>
        </authorList>
    </citation>
    <scope>NUCLEOTIDE SEQUENCE</scope>
    <source>
        <strain evidence="2">AS06rmzACSIP_7</strain>
    </source>
</reference>
<sequence length="180" mass="20950">MRPTKLMNHLSQDEVKQRMKASRDRDQFRRWQSIFLTGKGLQADMVAEYVGTTKGTIHQWIYLYNHDGPEGLTLRGRGGRRSGFLSLDEERALLAQVLPLTGKGRIASALAIKTQIEEKIGRRVSKDYLYDILHRHGWQKVMPYPQHSKTDTEELEEFKKNLRSWWQAPRKGSAKKMQGR</sequence>
<name>A0A971M6E1_9BACT</name>
<gene>
    <name evidence="2" type="ORF">GXY80_15070</name>
</gene>